<proteinExistence type="inferred from homology"/>
<dbReference type="InterPro" id="IPR003180">
    <property type="entry name" value="MPG"/>
</dbReference>
<keyword evidence="4 5" id="KW-0234">DNA repair</keyword>
<dbReference type="InterPro" id="IPR011034">
    <property type="entry name" value="Formyl_transferase-like_C_sf"/>
</dbReference>
<dbReference type="Pfam" id="PF02245">
    <property type="entry name" value="Pur_DNA_glyco"/>
    <property type="match status" value="1"/>
</dbReference>
<evidence type="ECO:0000313" key="7">
    <source>
        <dbReference type="Proteomes" id="UP000235658"/>
    </source>
</evidence>
<dbReference type="HAMAP" id="MF_00527">
    <property type="entry name" value="3MGH"/>
    <property type="match status" value="1"/>
</dbReference>
<dbReference type="Proteomes" id="UP000235658">
    <property type="component" value="Unassembled WGS sequence"/>
</dbReference>
<dbReference type="InterPro" id="IPR036995">
    <property type="entry name" value="MPG_sf"/>
</dbReference>
<dbReference type="Gene3D" id="3.10.300.10">
    <property type="entry name" value="Methylpurine-DNA glycosylase (MPG)"/>
    <property type="match status" value="1"/>
</dbReference>
<keyword evidence="2 5" id="KW-0227">DNA damage</keyword>
<evidence type="ECO:0000256" key="2">
    <source>
        <dbReference type="ARBA" id="ARBA00022763"/>
    </source>
</evidence>
<keyword evidence="6" id="KW-0326">Glycosidase</keyword>
<dbReference type="AlphaFoldDB" id="A0A2N6UKH6"/>
<dbReference type="SUPFAM" id="SSF50486">
    <property type="entry name" value="FMT C-terminal domain-like"/>
    <property type="match status" value="1"/>
</dbReference>
<evidence type="ECO:0000256" key="1">
    <source>
        <dbReference type="ARBA" id="ARBA00009232"/>
    </source>
</evidence>
<comment type="caution">
    <text evidence="6">The sequence shown here is derived from an EMBL/GenBank/DDBJ whole genome shotgun (WGS) entry which is preliminary data.</text>
</comment>
<dbReference type="RefSeq" id="WP_004818874.1">
    <property type="nucleotide sequence ID" value="NZ_JAHAHW010000006.1"/>
</dbReference>
<dbReference type="PANTHER" id="PTHR10429">
    <property type="entry name" value="DNA-3-METHYLADENINE GLYCOSYLASE"/>
    <property type="match status" value="1"/>
</dbReference>
<dbReference type="NCBIfam" id="TIGR00567">
    <property type="entry name" value="3mg"/>
    <property type="match status" value="1"/>
</dbReference>
<accession>A0A2N6UKH6</accession>
<reference evidence="6 7" key="1">
    <citation type="submission" date="2017-09" db="EMBL/GenBank/DDBJ databases">
        <title>Bacterial strain isolated from the female urinary microbiota.</title>
        <authorList>
            <person name="Thomas-White K."/>
            <person name="Kumar N."/>
            <person name="Forster S."/>
            <person name="Putonti C."/>
            <person name="Lawley T."/>
            <person name="Wolfe A.J."/>
        </authorList>
    </citation>
    <scope>NUCLEOTIDE SEQUENCE [LARGE SCALE GENOMIC DNA]</scope>
    <source>
        <strain evidence="6 7">UMB0204</strain>
    </source>
</reference>
<gene>
    <name evidence="6" type="ORF">CJ192_00865</name>
</gene>
<dbReference type="GeneID" id="84577729"/>
<organism evidence="6 7">
    <name type="scientific">Anaerococcus hydrogenalis</name>
    <dbReference type="NCBI Taxonomy" id="33029"/>
    <lineage>
        <taxon>Bacteria</taxon>
        <taxon>Bacillati</taxon>
        <taxon>Bacillota</taxon>
        <taxon>Tissierellia</taxon>
        <taxon>Tissierellales</taxon>
        <taxon>Peptoniphilaceae</taxon>
        <taxon>Anaerococcus</taxon>
    </lineage>
</organism>
<dbReference type="GO" id="GO:0003905">
    <property type="term" value="F:alkylbase DNA N-glycosylase activity"/>
    <property type="evidence" value="ECO:0007669"/>
    <property type="project" value="InterPro"/>
</dbReference>
<protein>
    <recommendedName>
        <fullName evidence="5">Putative 3-methyladenine DNA glycosylase</fullName>
        <ecNumber evidence="5">3.2.2.-</ecNumber>
    </recommendedName>
</protein>
<keyword evidence="3 5" id="KW-0378">Hydrolase</keyword>
<evidence type="ECO:0000256" key="4">
    <source>
        <dbReference type="ARBA" id="ARBA00023204"/>
    </source>
</evidence>
<dbReference type="EMBL" id="PNHP01000001">
    <property type="protein sequence ID" value="PMC82317.1"/>
    <property type="molecule type" value="Genomic_DNA"/>
</dbReference>
<dbReference type="EC" id="3.2.2.-" evidence="5"/>
<comment type="similarity">
    <text evidence="1 5">Belongs to the DNA glycosylase MPG family.</text>
</comment>
<name>A0A2N6UKH6_9FIRM</name>
<evidence type="ECO:0000256" key="5">
    <source>
        <dbReference type="HAMAP-Rule" id="MF_00527"/>
    </source>
</evidence>
<dbReference type="FunFam" id="3.10.300.10:FF:000001">
    <property type="entry name" value="Putative 3-methyladenine DNA glycosylase"/>
    <property type="match status" value="1"/>
</dbReference>
<dbReference type="PANTHER" id="PTHR10429:SF0">
    <property type="entry name" value="DNA-3-METHYLADENINE GLYCOSYLASE"/>
    <property type="match status" value="1"/>
</dbReference>
<dbReference type="CDD" id="cd00540">
    <property type="entry name" value="AAG"/>
    <property type="match status" value="1"/>
</dbReference>
<dbReference type="GO" id="GO:0006284">
    <property type="term" value="P:base-excision repair"/>
    <property type="evidence" value="ECO:0007669"/>
    <property type="project" value="InterPro"/>
</dbReference>
<dbReference type="GO" id="GO:0003677">
    <property type="term" value="F:DNA binding"/>
    <property type="evidence" value="ECO:0007669"/>
    <property type="project" value="InterPro"/>
</dbReference>
<evidence type="ECO:0000256" key="3">
    <source>
        <dbReference type="ARBA" id="ARBA00022801"/>
    </source>
</evidence>
<evidence type="ECO:0000313" key="6">
    <source>
        <dbReference type="EMBL" id="PMC82317.1"/>
    </source>
</evidence>
<sequence>MLEKNFYKKDTLSLAKDLLGKIMVRRVNDKIMKAKIVETEAYLGIKDRACHTFNNNKTERNKILYMDCGTLYVYQTYGIHFLLNISSVGENIPEGVLIRAVEPLSDLNIFSQNRFKKDYKDLSSYQKKNLTNGPAKLTKALLIDKSLNGKDIFGKNLYIEDADSSFEISVDRRVGIDYAKEARDLSYRFFIKNNPYISLNMQD</sequence>